<proteinExistence type="predicted"/>
<gene>
    <name evidence="1" type="ORF">AACH06_15370</name>
</gene>
<dbReference type="GO" id="GO:0016787">
    <property type="term" value="F:hydrolase activity"/>
    <property type="evidence" value="ECO:0007669"/>
    <property type="project" value="UniProtKB-KW"/>
</dbReference>
<dbReference type="Proteomes" id="UP001371218">
    <property type="component" value="Unassembled WGS sequence"/>
</dbReference>
<keyword evidence="1" id="KW-0378">Hydrolase</keyword>
<dbReference type="InterPro" id="IPR029058">
    <property type="entry name" value="AB_hydrolase_fold"/>
</dbReference>
<dbReference type="EMBL" id="JBBUTG010000009">
    <property type="protein sequence ID" value="MEK8032207.1"/>
    <property type="molecule type" value="Genomic_DNA"/>
</dbReference>
<dbReference type="Gene3D" id="3.40.50.1820">
    <property type="entry name" value="alpha/beta hydrolase"/>
    <property type="match status" value="1"/>
</dbReference>
<organism evidence="1 2">
    <name type="scientific">Ideonella lacteola</name>
    <dbReference type="NCBI Taxonomy" id="2984193"/>
    <lineage>
        <taxon>Bacteria</taxon>
        <taxon>Pseudomonadati</taxon>
        <taxon>Pseudomonadota</taxon>
        <taxon>Betaproteobacteria</taxon>
        <taxon>Burkholderiales</taxon>
        <taxon>Sphaerotilaceae</taxon>
        <taxon>Ideonella</taxon>
    </lineage>
</organism>
<evidence type="ECO:0000313" key="1">
    <source>
        <dbReference type="EMBL" id="MEK8032207.1"/>
    </source>
</evidence>
<protein>
    <submittedName>
        <fullName evidence="1">Alpha/beta hydrolase</fullName>
    </submittedName>
</protein>
<name>A0ABU9BTM2_9BURK</name>
<dbReference type="SUPFAM" id="SSF53474">
    <property type="entry name" value="alpha/beta-Hydrolases"/>
    <property type="match status" value="1"/>
</dbReference>
<comment type="caution">
    <text evidence="1">The sequence shown here is derived from an EMBL/GenBank/DDBJ whole genome shotgun (WGS) entry which is preliminary data.</text>
</comment>
<dbReference type="RefSeq" id="WP_341426620.1">
    <property type="nucleotide sequence ID" value="NZ_JBBUTG010000009.1"/>
</dbReference>
<evidence type="ECO:0000313" key="2">
    <source>
        <dbReference type="Proteomes" id="UP001371218"/>
    </source>
</evidence>
<reference evidence="1 2" key="1">
    <citation type="submission" date="2024-04" db="EMBL/GenBank/DDBJ databases">
        <title>Novel species of the genus Ideonella isolated from streams.</title>
        <authorList>
            <person name="Lu H."/>
        </authorList>
    </citation>
    <scope>NUCLEOTIDE SEQUENCE [LARGE SCALE GENOMIC DNA]</scope>
    <source>
        <strain evidence="1 2">DXS29W</strain>
    </source>
</reference>
<keyword evidence="2" id="KW-1185">Reference proteome</keyword>
<sequence>MSQLNGNRFTSSLVHCGTRIDYEYTPPLEDHRATAVFLPGLFTGGGLWQAQQRQALRLGYGALVICDPFVTLDLGRQPMACFRDCLEWLAYRHGIHAAVLCGSSVGALMAIEYGALGRRKFHVVVSDMADADSPLEGGFRGQPLPDAHQVERVLRRQLFNQAAVTAERVERIQQCLTSSHHRQWVRYVSAMRRHPVHSQLQRLMGRLSLVVGEHDESLSVARWASMLRDNIDAGQVNWTPVPRAARAPMIENPDEVDLVLTSALCRAGRSAMRGRVPPTWIGADDPHQVMETAAGAHRA</sequence>
<accession>A0ABU9BTM2</accession>